<evidence type="ECO:0008006" key="8">
    <source>
        <dbReference type="Google" id="ProtNLM"/>
    </source>
</evidence>
<proteinExistence type="predicted"/>
<dbReference type="AlphaFoldDB" id="A0A401RSK0"/>
<dbReference type="GO" id="GO:0005179">
    <property type="term" value="F:hormone activity"/>
    <property type="evidence" value="ECO:0007669"/>
    <property type="project" value="UniProtKB-KW"/>
</dbReference>
<dbReference type="Proteomes" id="UP000287033">
    <property type="component" value="Unassembled WGS sequence"/>
</dbReference>
<dbReference type="OrthoDB" id="9443437at2759"/>
<dbReference type="GO" id="GO:0005576">
    <property type="term" value="C:extracellular region"/>
    <property type="evidence" value="ECO:0007669"/>
    <property type="project" value="UniProtKB-SubCell"/>
</dbReference>
<evidence type="ECO:0000256" key="3">
    <source>
        <dbReference type="ARBA" id="ARBA00022525"/>
    </source>
</evidence>
<organism evidence="6 7">
    <name type="scientific">Chiloscyllium punctatum</name>
    <name type="common">Brownbanded bambooshark</name>
    <name type="synonym">Hemiscyllium punctatum</name>
    <dbReference type="NCBI Taxonomy" id="137246"/>
    <lineage>
        <taxon>Eukaryota</taxon>
        <taxon>Metazoa</taxon>
        <taxon>Chordata</taxon>
        <taxon>Craniata</taxon>
        <taxon>Vertebrata</taxon>
        <taxon>Chondrichthyes</taxon>
        <taxon>Elasmobranchii</taxon>
        <taxon>Galeomorphii</taxon>
        <taxon>Galeoidea</taxon>
        <taxon>Orectolobiformes</taxon>
        <taxon>Hemiscylliidae</taxon>
        <taxon>Chiloscyllium</taxon>
    </lineage>
</organism>
<comment type="subunit">
    <text evidence="2">Heterodimer of a B chain and an A chain linked by two disulfide bonds.</text>
</comment>
<accession>A0A401RSK0</accession>
<gene>
    <name evidence="6" type="ORF">chiPu_0019573</name>
</gene>
<keyword evidence="5" id="KW-1015">Disulfide bond</keyword>
<evidence type="ECO:0000313" key="7">
    <source>
        <dbReference type="Proteomes" id="UP000287033"/>
    </source>
</evidence>
<protein>
    <recommendedName>
        <fullName evidence="8">Insulin-like domain-containing protein</fullName>
    </recommendedName>
</protein>
<evidence type="ECO:0000313" key="6">
    <source>
        <dbReference type="EMBL" id="GCC21106.1"/>
    </source>
</evidence>
<keyword evidence="4" id="KW-0372">Hormone</keyword>
<dbReference type="PANTHER" id="PTHR20968">
    <property type="entry name" value="ILGF DOMAIN-CONTAINING PROTEIN"/>
    <property type="match status" value="1"/>
</dbReference>
<dbReference type="InterPro" id="IPR051777">
    <property type="entry name" value="Insulin-like_neuro_ligands"/>
</dbReference>
<keyword evidence="7" id="KW-1185">Reference proteome</keyword>
<dbReference type="GO" id="GO:0001664">
    <property type="term" value="F:G protein-coupled receptor binding"/>
    <property type="evidence" value="ECO:0007669"/>
    <property type="project" value="TreeGrafter"/>
</dbReference>
<evidence type="ECO:0000256" key="2">
    <source>
        <dbReference type="ARBA" id="ARBA00011207"/>
    </source>
</evidence>
<sequence length="78" mass="8841">MPARSPRKMNVHCCLPAHWILAGTLTIAVLLLGVRPQDMEAGIKLCGRDFVRTVIISCGGSRWKRYSPEENEERENVY</sequence>
<feature type="non-terminal residue" evidence="6">
    <location>
        <position position="78"/>
    </location>
</feature>
<name>A0A401RSK0_CHIPU</name>
<evidence type="ECO:0000256" key="5">
    <source>
        <dbReference type="ARBA" id="ARBA00023157"/>
    </source>
</evidence>
<keyword evidence="3" id="KW-0964">Secreted</keyword>
<comment type="subcellular location">
    <subcellularLocation>
        <location evidence="1">Secreted</location>
    </subcellularLocation>
</comment>
<evidence type="ECO:0000256" key="4">
    <source>
        <dbReference type="ARBA" id="ARBA00022702"/>
    </source>
</evidence>
<dbReference type="SUPFAM" id="SSF56994">
    <property type="entry name" value="Insulin-like"/>
    <property type="match status" value="1"/>
</dbReference>
<evidence type="ECO:0000256" key="1">
    <source>
        <dbReference type="ARBA" id="ARBA00004613"/>
    </source>
</evidence>
<reference evidence="6 7" key="1">
    <citation type="journal article" date="2018" name="Nat. Ecol. Evol.">
        <title>Shark genomes provide insights into elasmobranch evolution and the origin of vertebrates.</title>
        <authorList>
            <person name="Hara Y"/>
            <person name="Yamaguchi K"/>
            <person name="Onimaru K"/>
            <person name="Kadota M"/>
            <person name="Koyanagi M"/>
            <person name="Keeley SD"/>
            <person name="Tatsumi K"/>
            <person name="Tanaka K"/>
            <person name="Motone F"/>
            <person name="Kageyama Y"/>
            <person name="Nozu R"/>
            <person name="Adachi N"/>
            <person name="Nishimura O"/>
            <person name="Nakagawa R"/>
            <person name="Tanegashima C"/>
            <person name="Kiyatake I"/>
            <person name="Matsumoto R"/>
            <person name="Murakumo K"/>
            <person name="Nishida K"/>
            <person name="Terakita A"/>
            <person name="Kuratani S"/>
            <person name="Sato K"/>
            <person name="Hyodo S Kuraku.S."/>
        </authorList>
    </citation>
    <scope>NUCLEOTIDE SEQUENCE [LARGE SCALE GENOMIC DNA]</scope>
</reference>
<comment type="caution">
    <text evidence="6">The sequence shown here is derived from an EMBL/GenBank/DDBJ whole genome shotgun (WGS) entry which is preliminary data.</text>
</comment>
<dbReference type="InterPro" id="IPR036438">
    <property type="entry name" value="Insulin-like_sf"/>
</dbReference>
<dbReference type="EMBL" id="BEZZ01002058">
    <property type="protein sequence ID" value="GCC21106.1"/>
    <property type="molecule type" value="Genomic_DNA"/>
</dbReference>